<dbReference type="AlphaFoldDB" id="A0AAJ0LX39"/>
<dbReference type="Proteomes" id="UP001271007">
    <property type="component" value="Unassembled WGS sequence"/>
</dbReference>
<sequence>MSLPPPRIDVELRADPSTCDLSRQTRFSLVVLLTLRSKQPVTILKSSFDDYDFGLVDLLQNGTVECIDTDGGAKIPIFGQAAQSKDKETARPNLMSLSDNRTGYVTFTSALEPRDYEVGLDVSQLQLGRKYTLRSNPWDLDWWSHTSIDGCLSHFDKHGELPRTQTPPLHCAPNNSVSFSCREDTPLPPSVSVALTAPSSTLSLSGNPPFKFTTNFTSHASNALTALAERTQAININNDIDIIDATSRRHVAPDRICIDQEGPFLREDYLVLEPEKPHVEERSLTMKDG</sequence>
<protein>
    <submittedName>
        <fullName evidence="1">Uncharacterized protein</fullName>
    </submittedName>
</protein>
<dbReference type="EMBL" id="JAWDJX010000001">
    <property type="protein sequence ID" value="KAK3058768.1"/>
    <property type="molecule type" value="Genomic_DNA"/>
</dbReference>
<gene>
    <name evidence="1" type="ORF">LTR09_000333</name>
</gene>
<accession>A0AAJ0LX39</accession>
<comment type="caution">
    <text evidence="1">The sequence shown here is derived from an EMBL/GenBank/DDBJ whole genome shotgun (WGS) entry which is preliminary data.</text>
</comment>
<proteinExistence type="predicted"/>
<reference evidence="1" key="1">
    <citation type="submission" date="2023-04" db="EMBL/GenBank/DDBJ databases">
        <title>Black Yeasts Isolated from many extreme environments.</title>
        <authorList>
            <person name="Coleine C."/>
            <person name="Stajich J.E."/>
            <person name="Selbmann L."/>
        </authorList>
    </citation>
    <scope>NUCLEOTIDE SEQUENCE</scope>
    <source>
        <strain evidence="1">CCFEE 5312</strain>
    </source>
</reference>
<evidence type="ECO:0000313" key="2">
    <source>
        <dbReference type="Proteomes" id="UP001271007"/>
    </source>
</evidence>
<organism evidence="1 2">
    <name type="scientific">Extremus antarcticus</name>
    <dbReference type="NCBI Taxonomy" id="702011"/>
    <lineage>
        <taxon>Eukaryota</taxon>
        <taxon>Fungi</taxon>
        <taxon>Dikarya</taxon>
        <taxon>Ascomycota</taxon>
        <taxon>Pezizomycotina</taxon>
        <taxon>Dothideomycetes</taxon>
        <taxon>Dothideomycetidae</taxon>
        <taxon>Mycosphaerellales</taxon>
        <taxon>Extremaceae</taxon>
        <taxon>Extremus</taxon>
    </lineage>
</organism>
<evidence type="ECO:0000313" key="1">
    <source>
        <dbReference type="EMBL" id="KAK3058768.1"/>
    </source>
</evidence>
<keyword evidence="2" id="KW-1185">Reference proteome</keyword>
<name>A0AAJ0LX39_9PEZI</name>